<dbReference type="EMBL" id="LSRE01000050">
    <property type="protein sequence ID" value="KXO89141.1"/>
    <property type="molecule type" value="Genomic_DNA"/>
</dbReference>
<sequence>MRLRRETSVVRASFVDRTRTVAALLRDTNWAERLGGHGLARSLLVWWLRGDTVRQEDLSAREQLDFVARQVRTRRWTRRLGGAVGLGVLVWLVANPGLRYCRHRWPQGTSEVLHGAWALVTSPGFGAVGAVIAALVAFMGALRSQARSASKDRWWETFEWVMTNRLTEDGSGTGNAAEWFGYLKGTATSPDESVIINVLTQEARRREQGDR</sequence>
<keyword evidence="3" id="KW-1185">Reference proteome</keyword>
<dbReference type="Proteomes" id="UP000070409">
    <property type="component" value="Unassembled WGS sequence"/>
</dbReference>
<keyword evidence="1" id="KW-0472">Membrane</keyword>
<evidence type="ECO:0008006" key="4">
    <source>
        <dbReference type="Google" id="ProtNLM"/>
    </source>
</evidence>
<keyword evidence="1" id="KW-0812">Transmembrane</keyword>
<comment type="caution">
    <text evidence="2">The sequence shown here is derived from an EMBL/GenBank/DDBJ whole genome shotgun (WGS) entry which is preliminary data.</text>
</comment>
<keyword evidence="1" id="KW-1133">Transmembrane helix</keyword>
<gene>
    <name evidence="2" type="ORF">AXK61_11035</name>
</gene>
<evidence type="ECO:0000256" key="1">
    <source>
        <dbReference type="SAM" id="Phobius"/>
    </source>
</evidence>
<accession>A0A137YTF3</accession>
<name>A0A137YTF3_9ACTN</name>
<evidence type="ECO:0000313" key="2">
    <source>
        <dbReference type="EMBL" id="KXO89141.1"/>
    </source>
</evidence>
<evidence type="ECO:0000313" key="3">
    <source>
        <dbReference type="Proteomes" id="UP000070409"/>
    </source>
</evidence>
<feature type="transmembrane region" description="Helical" evidence="1">
    <location>
        <begin position="114"/>
        <end position="142"/>
    </location>
</feature>
<feature type="transmembrane region" description="Helical" evidence="1">
    <location>
        <begin position="76"/>
        <end position="94"/>
    </location>
</feature>
<reference evidence="2 3" key="1">
    <citation type="submission" date="2016-02" db="EMBL/GenBank/DDBJ databases">
        <authorList>
            <person name="Teng J.L."/>
            <person name="Tang Y."/>
            <person name="Huang Y."/>
            <person name="Guo F."/>
            <person name="Wei W."/>
            <person name="Chen J.H."/>
            <person name="Wong S.Y."/>
            <person name="Lau S.K."/>
            <person name="Woo P.C."/>
        </authorList>
    </citation>
    <scope>NUCLEOTIDE SEQUENCE [LARGE SCALE GENOMIC DNA]</scope>
    <source>
        <strain evidence="2 3">JCM 13375</strain>
    </source>
</reference>
<proteinExistence type="predicted"/>
<protein>
    <recommendedName>
        <fullName evidence="4">SMODS and SLOG-associating 2TM effector domain-containing protein</fullName>
    </recommendedName>
</protein>
<organism evidence="2 3">
    <name type="scientific">Tsukamurella pseudospumae</name>
    <dbReference type="NCBI Taxonomy" id="239498"/>
    <lineage>
        <taxon>Bacteria</taxon>
        <taxon>Bacillati</taxon>
        <taxon>Actinomycetota</taxon>
        <taxon>Actinomycetes</taxon>
        <taxon>Mycobacteriales</taxon>
        <taxon>Tsukamurellaceae</taxon>
        <taxon>Tsukamurella</taxon>
    </lineage>
</organism>